<evidence type="ECO:0000313" key="2">
    <source>
        <dbReference type="Proteomes" id="UP000021175"/>
    </source>
</evidence>
<sequence length="94" mass="11008">MKGTYWYAVDYAGTGHLFTYKPERDTGIWNGEEALQVSQGTLQEVFPKITWQDSPVVVTLEVLPCEETFRLRLSKSCGYILRKYLRFPRKEKNK</sequence>
<dbReference type="RefSeq" id="WP_009292246.1">
    <property type="nucleotide sequence ID" value="NZ_JGEU01000030.1"/>
</dbReference>
<reference evidence="1 2" key="1">
    <citation type="submission" date="2014-02" db="EMBL/GenBank/DDBJ databases">
        <authorList>
            <person name="Sears C."/>
            <person name="Carroll K."/>
            <person name="Sack B.R."/>
            <person name="Qadri F."/>
            <person name="Myers L.L."/>
            <person name="Chung G.-T."/>
            <person name="Escheverria P."/>
            <person name="Fraser C.M."/>
            <person name="Sadzewicz L."/>
            <person name="Shefchek K.A."/>
            <person name="Tallon L."/>
            <person name="Das S.P."/>
            <person name="Daugherty S."/>
            <person name="Mongodin E.F."/>
        </authorList>
    </citation>
    <scope>NUCLEOTIDE SEQUENCE [LARGE SCALE GENOMIC DNA]</scope>
    <source>
        <strain evidence="1 2">3783N1-6</strain>
    </source>
</reference>
<dbReference type="Proteomes" id="UP000021175">
    <property type="component" value="Unassembled WGS sequence"/>
</dbReference>
<accession>A0AB73ARE7</accession>
<comment type="caution">
    <text evidence="1">The sequence shown here is derived from an EMBL/GenBank/DDBJ whole genome shotgun (WGS) entry which is preliminary data.</text>
</comment>
<evidence type="ECO:0000313" key="1">
    <source>
        <dbReference type="EMBL" id="EYB11351.1"/>
    </source>
</evidence>
<name>A0AB73ARE7_BACFG</name>
<gene>
    <name evidence="1" type="ORF">M119_0887</name>
</gene>
<organism evidence="1 2">
    <name type="scientific">Bacteroides fragilis str. 3783N1-6</name>
    <dbReference type="NCBI Taxonomy" id="1339310"/>
    <lineage>
        <taxon>Bacteria</taxon>
        <taxon>Pseudomonadati</taxon>
        <taxon>Bacteroidota</taxon>
        <taxon>Bacteroidia</taxon>
        <taxon>Bacteroidales</taxon>
        <taxon>Bacteroidaceae</taxon>
        <taxon>Bacteroides</taxon>
    </lineage>
</organism>
<dbReference type="EMBL" id="JGEU01000030">
    <property type="protein sequence ID" value="EYB11351.1"/>
    <property type="molecule type" value="Genomic_DNA"/>
</dbReference>
<protein>
    <submittedName>
        <fullName evidence="1">Uncharacterized protein</fullName>
    </submittedName>
</protein>
<dbReference type="AlphaFoldDB" id="A0AB73ARE7"/>
<proteinExistence type="predicted"/>